<evidence type="ECO:0000256" key="6">
    <source>
        <dbReference type="ARBA" id="ARBA00022788"/>
    </source>
</evidence>
<evidence type="ECO:0000313" key="15">
    <source>
        <dbReference type="EnsemblMetazoa" id="ASTEI04023-PA"/>
    </source>
</evidence>
<keyword evidence="7" id="KW-0805">Transcription regulation</keyword>
<feature type="domain" description="AF4/FMR2 C-terminal homology" evidence="14">
    <location>
        <begin position="1586"/>
        <end position="1832"/>
    </location>
</feature>
<evidence type="ECO:0000256" key="10">
    <source>
        <dbReference type="ARBA" id="ARBA00023242"/>
    </source>
</evidence>
<feature type="compositionally biased region" description="Low complexity" evidence="13">
    <location>
        <begin position="909"/>
        <end position="932"/>
    </location>
</feature>
<feature type="region of interest" description="Disordered" evidence="13">
    <location>
        <begin position="1418"/>
        <end position="1495"/>
    </location>
</feature>
<feature type="compositionally biased region" description="Gly residues" evidence="13">
    <location>
        <begin position="343"/>
        <end position="355"/>
    </location>
</feature>
<dbReference type="GO" id="GO:0032783">
    <property type="term" value="C:super elongation complex"/>
    <property type="evidence" value="ECO:0007669"/>
    <property type="project" value="TreeGrafter"/>
</dbReference>
<keyword evidence="10" id="KW-0539">Nucleus</keyword>
<feature type="compositionally biased region" description="Low complexity" evidence="13">
    <location>
        <begin position="1724"/>
        <end position="1738"/>
    </location>
</feature>
<dbReference type="Pfam" id="PF18876">
    <property type="entry name" value="AFF4_CHD"/>
    <property type="match status" value="1"/>
</dbReference>
<dbReference type="InterPro" id="IPR007797">
    <property type="entry name" value="AF4/FMR2"/>
</dbReference>
<evidence type="ECO:0000256" key="1">
    <source>
        <dbReference type="ARBA" id="ARBA00004123"/>
    </source>
</evidence>
<feature type="compositionally biased region" description="Polar residues" evidence="13">
    <location>
        <begin position="752"/>
        <end position="767"/>
    </location>
</feature>
<feature type="compositionally biased region" description="Low complexity" evidence="13">
    <location>
        <begin position="376"/>
        <end position="389"/>
    </location>
</feature>
<feature type="compositionally biased region" description="Low complexity" evidence="13">
    <location>
        <begin position="1082"/>
        <end position="1096"/>
    </location>
</feature>
<feature type="compositionally biased region" description="Basic residues" evidence="13">
    <location>
        <begin position="1015"/>
        <end position="1024"/>
    </location>
</feature>
<feature type="compositionally biased region" description="Low complexity" evidence="13">
    <location>
        <begin position="821"/>
        <end position="847"/>
    </location>
</feature>
<evidence type="ECO:0000256" key="8">
    <source>
        <dbReference type="ARBA" id="ARBA00023125"/>
    </source>
</evidence>
<feature type="region of interest" description="Disordered" evidence="13">
    <location>
        <begin position="807"/>
        <end position="877"/>
    </location>
</feature>
<name>A0A182Y6D7_ANOST</name>
<comment type="similarity">
    <text evidence="2">Belongs to the AF4 family.</text>
</comment>
<keyword evidence="5" id="KW-0597">Phosphoprotein</keyword>
<reference evidence="15" key="2">
    <citation type="submission" date="2020-05" db="UniProtKB">
        <authorList>
            <consortium name="EnsemblMetazoa"/>
        </authorList>
    </citation>
    <scope>IDENTIFICATION</scope>
    <source>
        <strain evidence="15">Indian</strain>
    </source>
</reference>
<feature type="region of interest" description="Disordered" evidence="13">
    <location>
        <begin position="656"/>
        <end position="767"/>
    </location>
</feature>
<dbReference type="PANTHER" id="PTHR10528:SF17">
    <property type="entry name" value="AF4_FMR2 FAMILY MEMBER LILLI"/>
    <property type="match status" value="1"/>
</dbReference>
<evidence type="ECO:0000256" key="5">
    <source>
        <dbReference type="ARBA" id="ARBA00022553"/>
    </source>
</evidence>
<evidence type="ECO:0000256" key="13">
    <source>
        <dbReference type="SAM" id="MobiDB-lite"/>
    </source>
</evidence>
<feature type="compositionally biased region" description="Basic residues" evidence="13">
    <location>
        <begin position="808"/>
        <end position="817"/>
    </location>
</feature>
<dbReference type="Proteomes" id="UP000076408">
    <property type="component" value="Unassembled WGS sequence"/>
</dbReference>
<feature type="compositionally biased region" description="Polar residues" evidence="13">
    <location>
        <begin position="227"/>
        <end position="236"/>
    </location>
</feature>
<dbReference type="VEuPathDB" id="VectorBase:ASTEI04023"/>
<feature type="compositionally biased region" description="Acidic residues" evidence="13">
    <location>
        <begin position="991"/>
        <end position="1000"/>
    </location>
</feature>
<feature type="compositionally biased region" description="Low complexity" evidence="13">
    <location>
        <begin position="493"/>
        <end position="504"/>
    </location>
</feature>
<feature type="region of interest" description="Disordered" evidence="13">
    <location>
        <begin position="902"/>
        <end position="1056"/>
    </location>
</feature>
<feature type="compositionally biased region" description="Polar residues" evidence="13">
    <location>
        <begin position="1115"/>
        <end position="1128"/>
    </location>
</feature>
<accession>A0A182Y6D7</accession>
<feature type="compositionally biased region" description="Basic residues" evidence="13">
    <location>
        <begin position="403"/>
        <end position="416"/>
    </location>
</feature>
<protein>
    <recommendedName>
        <fullName evidence="3">AF4/FMR2 family member lilli</fullName>
    </recommendedName>
    <alternativeName>
        <fullName evidence="12">Protein lilliputian</fullName>
    </alternativeName>
</protein>
<dbReference type="VEuPathDB" id="VectorBase:ASTE011195"/>
<evidence type="ECO:0000259" key="14">
    <source>
        <dbReference type="Pfam" id="PF18876"/>
    </source>
</evidence>
<proteinExistence type="inferred from homology"/>
<feature type="region of interest" description="Disordered" evidence="13">
    <location>
        <begin position="1507"/>
        <end position="1531"/>
    </location>
</feature>
<dbReference type="OMA" id="TMERDPI"/>
<keyword evidence="4" id="KW-0217">Developmental protein</keyword>
<comment type="function">
    <text evidence="11">Has a role in transcriptional regulation. Acts in parallel with the Ras/MAPK and the PI3K/PKB pathways in the control of cell identity and cellular growth. Essential for regulation of the cytoskeleton and cell growth but not for cell proliferation or growth rate. Required specifically for the microtubule-based basal transport of lipid droplets. Plays a partially redundant function downstream of Raf in cell fate specification in the developing eye. Pair-rule protein that regulates embryonic cellularization, gastrulation and segmentation.</text>
</comment>
<dbReference type="InterPro" id="IPR043640">
    <property type="entry name" value="AF4/FMR2_CHD"/>
</dbReference>
<keyword evidence="8" id="KW-0238">DNA-binding</keyword>
<feature type="region of interest" description="Disordered" evidence="13">
    <location>
        <begin position="1191"/>
        <end position="1237"/>
    </location>
</feature>
<feature type="compositionally biased region" description="Low complexity" evidence="13">
    <location>
        <begin position="728"/>
        <end position="743"/>
    </location>
</feature>
<evidence type="ECO:0000313" key="16">
    <source>
        <dbReference type="Proteomes" id="UP000076408"/>
    </source>
</evidence>
<feature type="compositionally biased region" description="Low complexity" evidence="13">
    <location>
        <begin position="1515"/>
        <end position="1531"/>
    </location>
</feature>
<dbReference type="GO" id="GO:0003677">
    <property type="term" value="F:DNA binding"/>
    <property type="evidence" value="ECO:0007669"/>
    <property type="project" value="UniProtKB-KW"/>
</dbReference>
<keyword evidence="9" id="KW-0804">Transcription</keyword>
<keyword evidence="6" id="KW-0562">Pair-rule protein</keyword>
<feature type="compositionally biased region" description="Low complexity" evidence="13">
    <location>
        <begin position="61"/>
        <end position="73"/>
    </location>
</feature>
<evidence type="ECO:0000256" key="3">
    <source>
        <dbReference type="ARBA" id="ARBA00021888"/>
    </source>
</evidence>
<evidence type="ECO:0000256" key="11">
    <source>
        <dbReference type="ARBA" id="ARBA00024653"/>
    </source>
</evidence>
<dbReference type="GO" id="GO:0010468">
    <property type="term" value="P:regulation of gene expression"/>
    <property type="evidence" value="ECO:0007669"/>
    <property type="project" value="InterPro"/>
</dbReference>
<evidence type="ECO:0000256" key="4">
    <source>
        <dbReference type="ARBA" id="ARBA00022473"/>
    </source>
</evidence>
<evidence type="ECO:0000256" key="2">
    <source>
        <dbReference type="ARBA" id="ARBA00007354"/>
    </source>
</evidence>
<dbReference type="PANTHER" id="PTHR10528">
    <property type="entry name" value="AF4/FMR2 FAMILY MEMBER"/>
    <property type="match status" value="1"/>
</dbReference>
<organism evidence="15 16">
    <name type="scientific">Anopheles stephensi</name>
    <name type="common">Indo-Pakistan malaria mosquito</name>
    <dbReference type="NCBI Taxonomy" id="30069"/>
    <lineage>
        <taxon>Eukaryota</taxon>
        <taxon>Metazoa</taxon>
        <taxon>Ecdysozoa</taxon>
        <taxon>Arthropoda</taxon>
        <taxon>Hexapoda</taxon>
        <taxon>Insecta</taxon>
        <taxon>Pterygota</taxon>
        <taxon>Neoptera</taxon>
        <taxon>Endopterygota</taxon>
        <taxon>Diptera</taxon>
        <taxon>Nematocera</taxon>
        <taxon>Culicoidea</taxon>
        <taxon>Culicidae</taxon>
        <taxon>Anophelinae</taxon>
        <taxon>Anopheles</taxon>
    </lineage>
</organism>
<dbReference type="VEuPathDB" id="VectorBase:ASTEI20_044885"/>
<feature type="region of interest" description="Disordered" evidence="13">
    <location>
        <begin position="34"/>
        <end position="198"/>
    </location>
</feature>
<dbReference type="STRING" id="30069.A0A182Y6D7"/>
<evidence type="ECO:0000256" key="7">
    <source>
        <dbReference type="ARBA" id="ARBA00023015"/>
    </source>
</evidence>
<feature type="compositionally biased region" description="Polar residues" evidence="13">
    <location>
        <begin position="1069"/>
        <end position="1081"/>
    </location>
</feature>
<feature type="region of interest" description="Disordered" evidence="13">
    <location>
        <begin position="1294"/>
        <end position="1341"/>
    </location>
</feature>
<evidence type="ECO:0000256" key="9">
    <source>
        <dbReference type="ARBA" id="ARBA00023163"/>
    </source>
</evidence>
<dbReference type="EnsemblMetazoa" id="ASTEI04023-RA">
    <property type="protein sequence ID" value="ASTEI04023-PA"/>
    <property type="gene ID" value="ASTEI04023"/>
</dbReference>
<feature type="compositionally biased region" description="Polar residues" evidence="13">
    <location>
        <begin position="1711"/>
        <end position="1720"/>
    </location>
</feature>
<feature type="compositionally biased region" description="Acidic residues" evidence="13">
    <location>
        <begin position="265"/>
        <end position="281"/>
    </location>
</feature>
<keyword evidence="16" id="KW-1185">Reference proteome</keyword>
<feature type="region of interest" description="Disordered" evidence="13">
    <location>
        <begin position="226"/>
        <end position="531"/>
    </location>
</feature>
<sequence>MDMHIAQRLGNFEVARKHILEPSTSYHVIGIAPTPSTPLRPSSVMPSLVSGSHHRSLPPKTNSNSSSTISNSIANFVKPADNRSMYNGRPASLSGTSAGRNSLPAHYSSSTSSSSSAPGSFNKHEVQGFSSKGPPSSVPPSAMNGRASTGGSIGSNSSSGGPGSGGPSFGSDKLPSQMANGRLPQVANAKMPRGSNVEKILHEMKKNVLTPLTEIGATPRKELESKFNFNNPSANTRHVYATPPLLGSLKPLVGGATKSSRNSNIEDDNPNNGSDSDDGGDGESKKRNSSDTSSNESADESSSEDSNIGNKRSGSIPILSGPMGGEVNGNVGSIAGAETGVNGPAGTGGGGGSAAGGNSSPVRRPSDWSLLNFLKQPTSSSQQVPTSESAPHMGGATGDRSGSHHHHHHQNQHHNLQHALEENSISSPLRLPRLGGVNDGGHGFIASPIADGRPASGAPVKNEPLPPLDDDHLSNASSSASNGELPAGQGLPSSGINASSSSSSYVKQEPYPSENSASPPHGIKSELKDDVADRLSLSSPTKSPEQQHHHVGSFNLHNRQQQHLFGHGNVEQEEVICALQEAKEFSLSLAKPISSMSDSDSDDTDLPPVVGGDLEQHRVNLHHVNTHTSHQPEGDPVVPGNGIALMSAAANVTKKKKWKRKLLAGSGNEREPRDCSTSSSEDERYGATRRSRSQSFEKDKAHLKARGRARKGHTSNTHSSGGGGGGTTSAASSARYSDADSIASGGGHRSSKTSSHGSTPTKKGGTSSAAVNSIAFTHGVGDAGGIAGIMSPPISIPSVDRIVLSKKVSSRKSRSSKIRSSETVLSTGSSSSSSGSSMEAGDSADSDSGNERSTPVPVEIGPAVPALKVKKHKTKKKLDKTVPVDVLTTNISASKGSRTALANDVSLKNGPSNGSASSRSNSNYHLHNLSSDSNDEGPSVSSPFQSHGGKVAEVATVGSFPKKNNKLSTSQTLVEEDETRTLNSNGNKAVDDDDDDDDDRSDTHSDSDSDTPTKKEKKQNKNKKAALFARVFINTAAGSGGKGKGGKGKGGKGKGQVYIDHVDELNVAKSNGASTTPNTNNQTGSTTEQRRSTTQQPHLAVPELVGSVDTPPRPSSETGESRPSSRATGITAAVSPTLDKMLFSHTSGALSNNNLSLVCRIDLSRLLKIPPPPPQNRPQPGLRTHDIYNAHRSASSVRQKSNSPYDQLHGKRRRSSVGQQEHHDRSGSSVHSSSSTPRLLEDRVLFGGSVPSRVLADECSPVLENGISLRHRSNSINSDHSGAAQKARDYRGGIDVAYGGSNSPSIHQRHSSHQTAYGSNHHHHLGSQAENSAKGGDSEKYDEKLLTKSEKLNYDEQRLKEDKASALLYGDNRGKGKYSNYGGVIKQEGSVGAAQSLIKQEYNRDDLLVDGKLGKQTVGPIVANGTIGEGESIGSLAGSGRMRKRSTSAGSNNTYKEKRRKKDKSSSNSQTDQLDQLPPTNHDRLDECTPGVNSGRTAIATERGSIGGQQHPAALHHTSSGHHQGQQQQQHLLSVGPGNGFDAGSAPITDGVGVGPPAEVPVQIKKVYVSYFERNDEVPEIRDQSRFLSEAKRLKHAADREGDHLAQAMLYLEAVLFFLLTGDTMERDPITEKAAFTMYKDTLCLIKFISSKFRSQLQNQTPQGKIHTKVAILSLRCQSLIYLKLYKMRRLEMKETAKTIGEFNHKTSTVPAELANGNTPSPLSPTSVGSQSSGYSSGQNNHVGSMPPMNSSPAQCIIMPINVHNAYQKQTTLFTHLSTCLDLWEQADSLVSRGNHVDFFIELDHENGPMTLHSSLHNVVKYVQAGIQKLRRM</sequence>
<dbReference type="GO" id="GO:0007366">
    <property type="term" value="P:periodic partitioning by pair rule gene"/>
    <property type="evidence" value="ECO:0007669"/>
    <property type="project" value="UniProtKB-KW"/>
</dbReference>
<feature type="compositionally biased region" description="Low complexity" evidence="13">
    <location>
        <begin position="130"/>
        <end position="141"/>
    </location>
</feature>
<feature type="region of interest" description="Disordered" evidence="13">
    <location>
        <begin position="1069"/>
        <end position="1130"/>
    </location>
</feature>
<evidence type="ECO:0000256" key="12">
    <source>
        <dbReference type="ARBA" id="ARBA00032149"/>
    </source>
</evidence>
<feature type="compositionally biased region" description="Polar residues" evidence="13">
    <location>
        <begin position="1192"/>
        <end position="1205"/>
    </location>
</feature>
<feature type="compositionally biased region" description="Basic residues" evidence="13">
    <location>
        <begin position="868"/>
        <end position="877"/>
    </location>
</feature>
<comment type="subcellular location">
    <subcellularLocation>
        <location evidence="1">Nucleus</location>
    </subcellularLocation>
</comment>
<feature type="region of interest" description="Disordered" evidence="13">
    <location>
        <begin position="1711"/>
        <end position="1745"/>
    </location>
</feature>
<feature type="compositionally biased region" description="Basic residues" evidence="13">
    <location>
        <begin position="703"/>
        <end position="713"/>
    </location>
</feature>
<feature type="compositionally biased region" description="Basic and acidic residues" evidence="13">
    <location>
        <begin position="1001"/>
        <end position="1014"/>
    </location>
</feature>
<reference evidence="16" key="1">
    <citation type="journal article" date="2014" name="Genome Biol.">
        <title>Genome analysis of a major urban malaria vector mosquito, Anopheles stephensi.</title>
        <authorList>
            <person name="Jiang X."/>
            <person name="Peery A."/>
            <person name="Hall A.B."/>
            <person name="Sharma A."/>
            <person name="Chen X.G."/>
            <person name="Waterhouse R.M."/>
            <person name="Komissarov A."/>
            <person name="Riehle M.M."/>
            <person name="Shouche Y."/>
            <person name="Sharakhova M.V."/>
            <person name="Lawson D."/>
            <person name="Pakpour N."/>
            <person name="Arensburger P."/>
            <person name="Davidson V.L."/>
            <person name="Eiglmeier K."/>
            <person name="Emrich S."/>
            <person name="George P."/>
            <person name="Kennedy R.C."/>
            <person name="Mane S.P."/>
            <person name="Maslen G."/>
            <person name="Oringanje C."/>
            <person name="Qi Y."/>
            <person name="Settlage R."/>
            <person name="Tojo M."/>
            <person name="Tubio J.M."/>
            <person name="Unger M.F."/>
            <person name="Wang B."/>
            <person name="Vernick K.D."/>
            <person name="Ribeiro J.M."/>
            <person name="James A.A."/>
            <person name="Michel K."/>
            <person name="Riehle M.A."/>
            <person name="Luckhart S."/>
            <person name="Sharakhov I.V."/>
            <person name="Tu Z."/>
        </authorList>
    </citation>
    <scope>NUCLEOTIDE SEQUENCE [LARGE SCALE GENOMIC DNA]</scope>
    <source>
        <strain evidence="16">Indian</strain>
    </source>
</reference>